<feature type="signal peptide" evidence="1">
    <location>
        <begin position="1"/>
        <end position="21"/>
    </location>
</feature>
<dbReference type="InterPro" id="IPR002931">
    <property type="entry name" value="Transglutaminase-like"/>
</dbReference>
<organism evidence="4 5">
    <name type="scientific">Adhaeribacter pallidiroseus</name>
    <dbReference type="NCBI Taxonomy" id="2072847"/>
    <lineage>
        <taxon>Bacteria</taxon>
        <taxon>Pseudomonadati</taxon>
        <taxon>Bacteroidota</taxon>
        <taxon>Cytophagia</taxon>
        <taxon>Cytophagales</taxon>
        <taxon>Hymenobacteraceae</taxon>
        <taxon>Adhaeribacter</taxon>
    </lineage>
</organism>
<dbReference type="Pfam" id="PF12969">
    <property type="entry name" value="DUF3857"/>
    <property type="match status" value="1"/>
</dbReference>
<dbReference type="SUPFAM" id="SSF54001">
    <property type="entry name" value="Cysteine proteinases"/>
    <property type="match status" value="1"/>
</dbReference>
<sequence>MVKSIIPFLLGLAFSVQAVYAAEIRYEVGSIPTPLRENANAVIRLHEESFNISSPGKAVYKTHIVATIFNEKAKEYSYCQVRYDKFVRFNYLKGNLYDANGKILKKLKPSEISDVSANSGGSLYEDNRAKIAGFTPPQYPYTVEFEYETTWNGLLVYPTFFPQNDENVAVEKATFQIETPVKLNLRYKEVNVSQALTESTDGDRKKYSWILTNIAPQELEPFGPKLDKLVPIVYIAPEDFELDHYSGNMNNWQAYGKWYYELNKDRDVLPEATASKIKALVQDEKSLEAKIKKVYEYLQSNTRYVGIQLGIGGLQTFDATTVAKNGYGDCKALTNYMKAMLNAVGIPSYAALVRSGSNSSDIRKDFPSHQFNHVILSVPLANDTIWLECTSQTDASGYLGDFTGDRHVLLITPEGGKLVKTPTYQAQHNTQLRTVSVKLDENGNATAEVNTTYKGLQQDEASAIMQETTDQQKKWLYDNLTLSNFDINKFAFKEEKARIPVVKEKITLQANKYATASGKRLFLEVNMLNKWRSVPPKLENRQTEVVRKMAYIDSDTIRYSLPIGAFEMEHLPETISVKSQFGEYTASVTASNNTLTYVRTVQMHKGTFPKTAYPEFVDFYKKVVAADKMKVVLLNSKPQ</sequence>
<gene>
    <name evidence="4" type="ORF">AHMF7616_03152</name>
</gene>
<dbReference type="Gene3D" id="2.60.40.3140">
    <property type="match status" value="1"/>
</dbReference>
<dbReference type="Proteomes" id="UP000253919">
    <property type="component" value="Unassembled WGS sequence"/>
</dbReference>
<evidence type="ECO:0000313" key="5">
    <source>
        <dbReference type="Proteomes" id="UP000253919"/>
    </source>
</evidence>
<proteinExistence type="predicted"/>
<evidence type="ECO:0000313" key="4">
    <source>
        <dbReference type="EMBL" id="RDC64538.1"/>
    </source>
</evidence>
<evidence type="ECO:0000259" key="2">
    <source>
        <dbReference type="Pfam" id="PF01841"/>
    </source>
</evidence>
<dbReference type="RefSeq" id="WP_115373682.1">
    <property type="nucleotide sequence ID" value="NZ_QASA01000001.1"/>
</dbReference>
<name>A0A369QQT9_9BACT</name>
<keyword evidence="5" id="KW-1185">Reference proteome</keyword>
<dbReference type="OrthoDB" id="8595007at2"/>
<dbReference type="InterPro" id="IPR024618">
    <property type="entry name" value="DUF3857"/>
</dbReference>
<feature type="chain" id="PRO_5016778589" description="DUF3857 domain-containing protein" evidence="1">
    <location>
        <begin position="22"/>
        <end position="639"/>
    </location>
</feature>
<keyword evidence="1" id="KW-0732">Signal</keyword>
<dbReference type="EMBL" id="QASA01000001">
    <property type="protein sequence ID" value="RDC64538.1"/>
    <property type="molecule type" value="Genomic_DNA"/>
</dbReference>
<reference evidence="4 5" key="1">
    <citation type="submission" date="2018-04" db="EMBL/GenBank/DDBJ databases">
        <title>Adhaeribacter sp. HMF7616 genome sequencing and assembly.</title>
        <authorList>
            <person name="Kang H."/>
            <person name="Kang J."/>
            <person name="Cha I."/>
            <person name="Kim H."/>
            <person name="Joh K."/>
        </authorList>
    </citation>
    <scope>NUCLEOTIDE SEQUENCE [LARGE SCALE GENOMIC DNA]</scope>
    <source>
        <strain evidence="4 5">HMF7616</strain>
    </source>
</reference>
<feature type="domain" description="DUF3857" evidence="3">
    <location>
        <begin position="56"/>
        <end position="217"/>
    </location>
</feature>
<evidence type="ECO:0000256" key="1">
    <source>
        <dbReference type="SAM" id="SignalP"/>
    </source>
</evidence>
<dbReference type="Gene3D" id="3.10.620.30">
    <property type="match status" value="1"/>
</dbReference>
<dbReference type="Gene3D" id="2.60.120.1130">
    <property type="match status" value="1"/>
</dbReference>
<evidence type="ECO:0008006" key="6">
    <source>
        <dbReference type="Google" id="ProtNLM"/>
    </source>
</evidence>
<dbReference type="AlphaFoldDB" id="A0A369QQT9"/>
<comment type="caution">
    <text evidence="4">The sequence shown here is derived from an EMBL/GenBank/DDBJ whole genome shotgun (WGS) entry which is preliminary data.</text>
</comment>
<protein>
    <recommendedName>
        <fullName evidence="6">DUF3857 domain-containing protein</fullName>
    </recommendedName>
</protein>
<dbReference type="Pfam" id="PF01841">
    <property type="entry name" value="Transglut_core"/>
    <property type="match status" value="1"/>
</dbReference>
<accession>A0A369QQT9</accession>
<dbReference type="InterPro" id="IPR038765">
    <property type="entry name" value="Papain-like_cys_pep_sf"/>
</dbReference>
<feature type="domain" description="Transglutaminase-like" evidence="2">
    <location>
        <begin position="280"/>
        <end position="349"/>
    </location>
</feature>
<evidence type="ECO:0000259" key="3">
    <source>
        <dbReference type="Pfam" id="PF12969"/>
    </source>
</evidence>